<dbReference type="EMBL" id="JAUUCC010000019">
    <property type="protein sequence ID" value="MEE2050770.1"/>
    <property type="molecule type" value="Genomic_DNA"/>
</dbReference>
<organism evidence="1 2">
    <name type="scientific">Nocardiopsis tropica</name>
    <dbReference type="NCBI Taxonomy" id="109330"/>
    <lineage>
        <taxon>Bacteria</taxon>
        <taxon>Bacillati</taxon>
        <taxon>Actinomycetota</taxon>
        <taxon>Actinomycetes</taxon>
        <taxon>Streptosporangiales</taxon>
        <taxon>Nocardiopsidaceae</taxon>
        <taxon>Nocardiopsis</taxon>
    </lineage>
</organism>
<comment type="caution">
    <text evidence="1">The sequence shown here is derived from an EMBL/GenBank/DDBJ whole genome shotgun (WGS) entry which is preliminary data.</text>
</comment>
<evidence type="ECO:0000313" key="2">
    <source>
        <dbReference type="Proteomes" id="UP001348641"/>
    </source>
</evidence>
<evidence type="ECO:0000313" key="1">
    <source>
        <dbReference type="EMBL" id="MEE2050770.1"/>
    </source>
</evidence>
<protein>
    <submittedName>
        <fullName evidence="1">Uncharacterized protein</fullName>
    </submittedName>
</protein>
<gene>
    <name evidence="1" type="ORF">Q8A49_09695</name>
</gene>
<sequence>MALVRKGSRRISVDGTDYRWRVRRKPTYAQGVGESPMTFAAELADSPGRVLVVATPHPHPGHYRVAPGAAVPVTPAVVATAIRRAREEGWSPSSLGSPHHLAL</sequence>
<dbReference type="RefSeq" id="WP_330157959.1">
    <property type="nucleotide sequence ID" value="NZ_BAAAJA010000031.1"/>
</dbReference>
<reference evidence="1 2" key="1">
    <citation type="submission" date="2023-07" db="EMBL/GenBank/DDBJ databases">
        <authorList>
            <person name="Girao M."/>
            <person name="Carvalho M.F."/>
        </authorList>
    </citation>
    <scope>NUCLEOTIDE SEQUENCE [LARGE SCALE GENOMIC DNA]</scope>
    <source>
        <strain evidence="1 2">66/93</strain>
    </source>
</reference>
<accession>A0ABU7KN95</accession>
<name>A0ABU7KN95_9ACTN</name>
<dbReference type="Proteomes" id="UP001348641">
    <property type="component" value="Unassembled WGS sequence"/>
</dbReference>
<proteinExistence type="predicted"/>